<accession>A0A7D5H6A8</accession>
<sequence length="101" mass="11238">MTIATLKAGLIGVLLVSGACLALLSIAWLAIHSLNVWPEWPTIPRALSGYLACWRVLLYSLISAGWWRAFRMQRSTEGRRRLQCLALIGFSAIVLAELTRL</sequence>
<evidence type="ECO:0000256" key="1">
    <source>
        <dbReference type="SAM" id="Phobius"/>
    </source>
</evidence>
<keyword evidence="1" id="KW-0812">Transmembrane</keyword>
<dbReference type="KEGG" id="pez:HWQ56_10360"/>
<keyword evidence="1" id="KW-1133">Transmembrane helix</keyword>
<feature type="transmembrane region" description="Helical" evidence="1">
    <location>
        <begin position="12"/>
        <end position="31"/>
    </location>
</feature>
<dbReference type="AlphaFoldDB" id="A0A7D5H6A8"/>
<dbReference type="PROSITE" id="PS51257">
    <property type="entry name" value="PROKAR_LIPOPROTEIN"/>
    <property type="match status" value="1"/>
</dbReference>
<dbReference type="EMBL" id="CP056030">
    <property type="protein sequence ID" value="QKZ04164.1"/>
    <property type="molecule type" value="Genomic_DNA"/>
</dbReference>
<reference evidence="2 3" key="1">
    <citation type="submission" date="2020-06" db="EMBL/GenBank/DDBJ databases">
        <title>Pseudomonas eucalypticola sp. nov., an endophyte of Eucalyptus dunnii leaves with biocontrol ability of eucalyptus leaf blight.</title>
        <authorList>
            <person name="Liu Y."/>
            <person name="Song Z."/>
            <person name="Zeng H."/>
            <person name="Lu M."/>
            <person name="Wang X."/>
            <person name="Lian X."/>
            <person name="Zhang Q."/>
        </authorList>
    </citation>
    <scope>NUCLEOTIDE SEQUENCE [LARGE SCALE GENOMIC DNA]</scope>
    <source>
        <strain evidence="2 3">NP-1</strain>
    </source>
</reference>
<gene>
    <name evidence="2" type="ORF">HWQ56_10360</name>
</gene>
<evidence type="ECO:0000313" key="3">
    <source>
        <dbReference type="Proteomes" id="UP000509568"/>
    </source>
</evidence>
<dbReference type="RefSeq" id="WP_176570383.1">
    <property type="nucleotide sequence ID" value="NZ_CP056030.1"/>
</dbReference>
<proteinExistence type="predicted"/>
<keyword evidence="1" id="KW-0472">Membrane</keyword>
<feature type="transmembrane region" description="Helical" evidence="1">
    <location>
        <begin position="51"/>
        <end position="70"/>
    </location>
</feature>
<organism evidence="2 3">
    <name type="scientific">Pseudomonas eucalypticola</name>
    <dbReference type="NCBI Taxonomy" id="2599595"/>
    <lineage>
        <taxon>Bacteria</taxon>
        <taxon>Pseudomonadati</taxon>
        <taxon>Pseudomonadota</taxon>
        <taxon>Gammaproteobacteria</taxon>
        <taxon>Pseudomonadales</taxon>
        <taxon>Pseudomonadaceae</taxon>
        <taxon>Pseudomonas</taxon>
    </lineage>
</organism>
<name>A0A7D5H6A8_9PSED</name>
<feature type="transmembrane region" description="Helical" evidence="1">
    <location>
        <begin position="82"/>
        <end position="99"/>
    </location>
</feature>
<keyword evidence="3" id="KW-1185">Reference proteome</keyword>
<protein>
    <submittedName>
        <fullName evidence="2">Uncharacterized protein</fullName>
    </submittedName>
</protein>
<dbReference type="Proteomes" id="UP000509568">
    <property type="component" value="Chromosome"/>
</dbReference>
<evidence type="ECO:0000313" key="2">
    <source>
        <dbReference type="EMBL" id="QKZ04164.1"/>
    </source>
</evidence>